<dbReference type="GO" id="GO:0000981">
    <property type="term" value="F:DNA-binding transcription factor activity, RNA polymerase II-specific"/>
    <property type="evidence" value="ECO:0007669"/>
    <property type="project" value="InterPro"/>
</dbReference>
<gene>
    <name evidence="9" type="ORF">LALA0_S11e03048g</name>
</gene>
<dbReference type="EMBL" id="LN736370">
    <property type="protein sequence ID" value="CEP64392.1"/>
    <property type="molecule type" value="Genomic_DNA"/>
</dbReference>
<dbReference type="GO" id="GO:0006351">
    <property type="term" value="P:DNA-templated transcription"/>
    <property type="evidence" value="ECO:0007669"/>
    <property type="project" value="InterPro"/>
</dbReference>
<dbReference type="InterPro" id="IPR036864">
    <property type="entry name" value="Zn2-C6_fun-type_DNA-bd_sf"/>
</dbReference>
<dbReference type="InterPro" id="IPR051711">
    <property type="entry name" value="Stress_Response_Reg"/>
</dbReference>
<keyword evidence="5" id="KW-0238">DNA-binding</keyword>
<dbReference type="InterPro" id="IPR007219">
    <property type="entry name" value="XnlR_reg_dom"/>
</dbReference>
<evidence type="ECO:0000256" key="4">
    <source>
        <dbReference type="ARBA" id="ARBA00023015"/>
    </source>
</evidence>
<dbReference type="HOGENOM" id="CLU_010084_1_1_1"/>
<dbReference type="AlphaFoldDB" id="A0A0C7N2M7"/>
<dbReference type="Pfam" id="PF04082">
    <property type="entry name" value="Fungal_trans"/>
    <property type="match status" value="1"/>
</dbReference>
<dbReference type="GO" id="GO:0005634">
    <property type="term" value="C:nucleus"/>
    <property type="evidence" value="ECO:0007669"/>
    <property type="project" value="UniProtKB-SubCell"/>
</dbReference>
<dbReference type="GO" id="GO:0045944">
    <property type="term" value="P:positive regulation of transcription by RNA polymerase II"/>
    <property type="evidence" value="ECO:0007669"/>
    <property type="project" value="TreeGrafter"/>
</dbReference>
<protein>
    <submittedName>
        <fullName evidence="9">LALA0S11e03048g1_1</fullName>
    </submittedName>
</protein>
<sequence length="726" mass="82392">MTSSSIPNVLVLSLDQSTEKLQPKRLRVPRACDVCRARKVRCDGRRPCIHCTVYSHNCTYSPIARVSRKGRTSTPITHFAEPSIANAVPTKKPNVFSQNQNLDSTGANYKRVLNALFPNLKEPIDEASTDRLIELIERSNFQGLLDIRSIESKFLEQQQTGEQPKTDSPFDEDELTVCPVEMKIVLPPLDMAKTLVYKSWRCACVLFRFNHRPTLIKVLESLYATAPEDYSNEQNNALPLIYSILAVGALFTKDDFSHDKAIQNFFHQEGYKYFTAASKLIDITNVSDVCAIQTIFMMTIFLQCSAKLTTCYSLIGIALRAALRVGLHRKSSLAQCSLIEAEVRKRLFWTIYKMDVYVNVIMGLPVTIADSDIDQELPASFHDDDMTDDGIKINPWSYQISSCALSNEHTKLTRITKRIYDETRSHKSSRSLPTNEAIYALEYDLNQWRLSLPPQLVPGYEFVDIEETKAYRLANYFLDFDYLHASIMLYRPFIDTLFMSPDQVASRKTELDFGVKCLKTAQQVVVAAGKMCGQKILCGSYWFSVHTIFLGVTNLMYIVHQVQLKEISIFSNTTLKEVLRDLKKGIDLLQELRSCSVTSERTFSVLNKLFEKFNSRSLDGSVQQFNNLNIGETSNLGDNHSLNPHELENYVASSDQYQNMDHTITTKLEAPKVPAQVPLAHPESNTFDHTLVNGSKRIPLASFFEDSYLTGMHEQLDFLFGSDCLD</sequence>
<dbReference type="PANTHER" id="PTHR47540:SF1">
    <property type="entry name" value="ACTIVATOR OF STRESS GENES 1-RELATED"/>
    <property type="match status" value="1"/>
</dbReference>
<dbReference type="CDD" id="cd00067">
    <property type="entry name" value="GAL4"/>
    <property type="match status" value="1"/>
</dbReference>
<dbReference type="CDD" id="cd12148">
    <property type="entry name" value="fungal_TF_MHR"/>
    <property type="match status" value="1"/>
</dbReference>
<keyword evidence="7" id="KW-0539">Nucleus</keyword>
<evidence type="ECO:0000313" key="9">
    <source>
        <dbReference type="EMBL" id="CEP64392.1"/>
    </source>
</evidence>
<proteinExistence type="predicted"/>
<accession>A0A0C7N2M7</accession>
<evidence type="ECO:0000256" key="2">
    <source>
        <dbReference type="ARBA" id="ARBA00022723"/>
    </source>
</evidence>
<dbReference type="InterPro" id="IPR001138">
    <property type="entry name" value="Zn2Cys6_DnaBD"/>
</dbReference>
<dbReference type="SMART" id="SM00066">
    <property type="entry name" value="GAL4"/>
    <property type="match status" value="1"/>
</dbReference>
<dbReference type="GO" id="GO:0043565">
    <property type="term" value="F:sequence-specific DNA binding"/>
    <property type="evidence" value="ECO:0007669"/>
    <property type="project" value="TreeGrafter"/>
</dbReference>
<dbReference type="Gene3D" id="4.10.240.10">
    <property type="entry name" value="Zn(2)-C6 fungal-type DNA-binding domain"/>
    <property type="match status" value="1"/>
</dbReference>
<dbReference type="RefSeq" id="XP_022630599.1">
    <property type="nucleotide sequence ID" value="XM_022775227.1"/>
</dbReference>
<evidence type="ECO:0000256" key="3">
    <source>
        <dbReference type="ARBA" id="ARBA00022833"/>
    </source>
</evidence>
<dbReference type="PROSITE" id="PS50048">
    <property type="entry name" value="ZN2_CY6_FUNGAL_2"/>
    <property type="match status" value="1"/>
</dbReference>
<keyword evidence="2" id="KW-0479">Metal-binding</keyword>
<dbReference type="PANTHER" id="PTHR47540">
    <property type="entry name" value="THIAMINE REPRESSIBLE GENES REGULATORY PROTEIN THI5"/>
    <property type="match status" value="1"/>
</dbReference>
<dbReference type="Proteomes" id="UP000054304">
    <property type="component" value="Unassembled WGS sequence"/>
</dbReference>
<dbReference type="Pfam" id="PF00172">
    <property type="entry name" value="Zn_clus"/>
    <property type="match status" value="1"/>
</dbReference>
<organism evidence="9 10">
    <name type="scientific">Lachancea lanzarotensis</name>
    <dbReference type="NCBI Taxonomy" id="1245769"/>
    <lineage>
        <taxon>Eukaryota</taxon>
        <taxon>Fungi</taxon>
        <taxon>Dikarya</taxon>
        <taxon>Ascomycota</taxon>
        <taxon>Saccharomycotina</taxon>
        <taxon>Saccharomycetes</taxon>
        <taxon>Saccharomycetales</taxon>
        <taxon>Saccharomycetaceae</taxon>
        <taxon>Lachancea</taxon>
    </lineage>
</organism>
<keyword evidence="4" id="KW-0805">Transcription regulation</keyword>
<keyword evidence="3" id="KW-0862">Zinc</keyword>
<comment type="subcellular location">
    <subcellularLocation>
        <location evidence="1">Nucleus</location>
    </subcellularLocation>
</comment>
<dbReference type="OrthoDB" id="422427at2759"/>
<feature type="domain" description="Zn(2)-C6 fungal-type" evidence="8">
    <location>
        <begin position="31"/>
        <end position="60"/>
    </location>
</feature>
<dbReference type="STRING" id="1245769.A0A0C7N2M7"/>
<evidence type="ECO:0000256" key="1">
    <source>
        <dbReference type="ARBA" id="ARBA00004123"/>
    </source>
</evidence>
<dbReference type="SMART" id="SM00906">
    <property type="entry name" value="Fungal_trans"/>
    <property type="match status" value="1"/>
</dbReference>
<dbReference type="SUPFAM" id="SSF57701">
    <property type="entry name" value="Zn2/Cys6 DNA-binding domain"/>
    <property type="match status" value="1"/>
</dbReference>
<reference evidence="9 10" key="1">
    <citation type="submission" date="2014-12" db="EMBL/GenBank/DDBJ databases">
        <authorList>
            <person name="Neuveglise Cecile"/>
        </authorList>
    </citation>
    <scope>NUCLEOTIDE SEQUENCE [LARGE SCALE GENOMIC DNA]</scope>
    <source>
        <strain evidence="9 10">CBS 12615</strain>
    </source>
</reference>
<evidence type="ECO:0000256" key="7">
    <source>
        <dbReference type="ARBA" id="ARBA00023242"/>
    </source>
</evidence>
<dbReference type="GeneID" id="34687940"/>
<keyword evidence="6" id="KW-0804">Transcription</keyword>
<evidence type="ECO:0000313" key="10">
    <source>
        <dbReference type="Proteomes" id="UP000054304"/>
    </source>
</evidence>
<dbReference type="PROSITE" id="PS00463">
    <property type="entry name" value="ZN2_CY6_FUNGAL_1"/>
    <property type="match status" value="1"/>
</dbReference>
<evidence type="ECO:0000256" key="5">
    <source>
        <dbReference type="ARBA" id="ARBA00023125"/>
    </source>
</evidence>
<evidence type="ECO:0000256" key="6">
    <source>
        <dbReference type="ARBA" id="ARBA00023163"/>
    </source>
</evidence>
<dbReference type="GO" id="GO:0008270">
    <property type="term" value="F:zinc ion binding"/>
    <property type="evidence" value="ECO:0007669"/>
    <property type="project" value="InterPro"/>
</dbReference>
<keyword evidence="10" id="KW-1185">Reference proteome</keyword>
<evidence type="ECO:0000259" key="8">
    <source>
        <dbReference type="PROSITE" id="PS50048"/>
    </source>
</evidence>
<name>A0A0C7N2M7_9SACH</name>